<dbReference type="GO" id="GO:0035556">
    <property type="term" value="P:intracellular signal transduction"/>
    <property type="evidence" value="ECO:0007669"/>
    <property type="project" value="InterPro"/>
</dbReference>
<dbReference type="Pfam" id="PF00211">
    <property type="entry name" value="Guanylate_cyc"/>
    <property type="match status" value="1"/>
</dbReference>
<accession>A0A2K9LHI9</accession>
<evidence type="ECO:0000256" key="1">
    <source>
        <dbReference type="SAM" id="Phobius"/>
    </source>
</evidence>
<dbReference type="PROSITE" id="PS50125">
    <property type="entry name" value="GUANYLATE_CYCLASE_2"/>
    <property type="match status" value="1"/>
</dbReference>
<feature type="transmembrane region" description="Helical" evidence="1">
    <location>
        <begin position="344"/>
        <end position="365"/>
    </location>
</feature>
<name>A0A2K9LHI9_9GAMM</name>
<dbReference type="InterPro" id="IPR029787">
    <property type="entry name" value="Nucleotide_cyclase"/>
</dbReference>
<dbReference type="EMBL" id="CP022684">
    <property type="protein sequence ID" value="AUM11819.1"/>
    <property type="molecule type" value="Genomic_DNA"/>
</dbReference>
<dbReference type="KEGG" id="kak:Kalk_05015"/>
<dbReference type="SMART" id="SM01080">
    <property type="entry name" value="CHASE2"/>
    <property type="match status" value="1"/>
</dbReference>
<dbReference type="Proteomes" id="UP000235116">
    <property type="component" value="Chromosome"/>
</dbReference>
<dbReference type="InterPro" id="IPR007890">
    <property type="entry name" value="CHASE2"/>
</dbReference>
<dbReference type="GO" id="GO:0009190">
    <property type="term" value="P:cyclic nucleotide biosynthetic process"/>
    <property type="evidence" value="ECO:0007669"/>
    <property type="project" value="InterPro"/>
</dbReference>
<dbReference type="GO" id="GO:0004016">
    <property type="term" value="F:adenylate cyclase activity"/>
    <property type="evidence" value="ECO:0007669"/>
    <property type="project" value="UniProtKB-ARBA"/>
</dbReference>
<evidence type="ECO:0000259" key="2">
    <source>
        <dbReference type="PROSITE" id="PS50125"/>
    </source>
</evidence>
<keyword evidence="1" id="KW-0472">Membrane</keyword>
<dbReference type="InterPro" id="IPR001054">
    <property type="entry name" value="A/G_cyclase"/>
</dbReference>
<reference evidence="4" key="1">
    <citation type="submission" date="2017-08" db="EMBL/GenBank/DDBJ databases">
        <title>Direct submision.</title>
        <authorList>
            <person name="Kim S.-J."/>
            <person name="Rhee S.-K."/>
        </authorList>
    </citation>
    <scope>NUCLEOTIDE SEQUENCE [LARGE SCALE GENOMIC DNA]</scope>
    <source>
        <strain evidence="4">GI5</strain>
    </source>
</reference>
<organism evidence="3 4">
    <name type="scientific">Ketobacter alkanivorans</name>
    <dbReference type="NCBI Taxonomy" id="1917421"/>
    <lineage>
        <taxon>Bacteria</taxon>
        <taxon>Pseudomonadati</taxon>
        <taxon>Pseudomonadota</taxon>
        <taxon>Gammaproteobacteria</taxon>
        <taxon>Pseudomonadales</taxon>
        <taxon>Ketobacteraceae</taxon>
        <taxon>Ketobacter</taxon>
    </lineage>
</organism>
<dbReference type="SUPFAM" id="SSF55073">
    <property type="entry name" value="Nucleotide cyclase"/>
    <property type="match status" value="1"/>
</dbReference>
<feature type="domain" description="Guanylate cyclase" evidence="2">
    <location>
        <begin position="409"/>
        <end position="537"/>
    </location>
</feature>
<dbReference type="PANTHER" id="PTHR43081">
    <property type="entry name" value="ADENYLATE CYCLASE, TERMINAL-DIFFERENTIATION SPECIFIC-RELATED"/>
    <property type="match status" value="1"/>
</dbReference>
<evidence type="ECO:0000313" key="4">
    <source>
        <dbReference type="Proteomes" id="UP000235116"/>
    </source>
</evidence>
<dbReference type="PANTHER" id="PTHR43081:SF1">
    <property type="entry name" value="ADENYLATE CYCLASE, TERMINAL-DIFFERENTIATION SPECIFIC"/>
    <property type="match status" value="1"/>
</dbReference>
<proteinExistence type="predicted"/>
<keyword evidence="1" id="KW-1133">Transmembrane helix</keyword>
<protein>
    <recommendedName>
        <fullName evidence="2">Guanylate cyclase domain-containing protein</fullName>
    </recommendedName>
</protein>
<dbReference type="CDD" id="cd07302">
    <property type="entry name" value="CHD"/>
    <property type="match status" value="1"/>
</dbReference>
<sequence length="655" mass="72548">MLMSRITPFLVILAVVVWSAHPVGGAMEERLGLEFLFALRGPIDPPDDVVVVAITRNSARALGLSEKLHEWNRQPYADLTRSLKTLGARSIAYDVFFEAERHAGSDTEFQNAITEAGNVLLFARSTRDSIGDAHLEKLEQPLLQFRQAAQGTAPLVLPKVPARVSRFFVRHPSFSDIPTLHGLTWVLQQDDRAYGMQALMALPASLPLNLYGPPRTIRTVEFSDLITQPDVLAADIKGATVFVGYSAEDQPDQQDGFYTAFTRKDGLDISGVELAATAFANLSTGIWLRELLPWQSGLLVFVLGWAVFLCARYLPPLSAGAVLLGFVCLITIAAHVLFSHFYVWFPWFNSVVVTLPLCGGLGIWLRNRELFQQKGRLQWAFGKYLPPDELNRLVAEKGLPALRDYHNSVCLVTDAQGYSRLSESLSPVELAELMQDYYQAIIPPIRKAGGIISDVAGDGVIALWLHLDQHGAWQALKSVVDEISINVQRFNAAHPGNELPTRIGIHAGEIVLGHFGAMDHHEFRAMGDIINTTSRLEGANKQLGTDVLISETCIDRTDESIRYLGRFRFVGKANPLRLYTVKQTPDPVLLKQYQLAILKFEAGHIQAALKLFKSIARYYPEDGPTELLVQLLSNIASADNAELLKPDGIIVLEEK</sequence>
<dbReference type="AlphaFoldDB" id="A0A2K9LHI9"/>
<dbReference type="InterPro" id="IPR050697">
    <property type="entry name" value="Adenylyl/Guanylyl_Cyclase_3/4"/>
</dbReference>
<feature type="transmembrane region" description="Helical" evidence="1">
    <location>
        <begin position="291"/>
        <end position="310"/>
    </location>
</feature>
<gene>
    <name evidence="3" type="ORF">Kalk_05015</name>
</gene>
<feature type="transmembrane region" description="Helical" evidence="1">
    <location>
        <begin position="317"/>
        <end position="338"/>
    </location>
</feature>
<keyword evidence="1" id="KW-0812">Transmembrane</keyword>
<evidence type="ECO:0000313" key="3">
    <source>
        <dbReference type="EMBL" id="AUM11819.1"/>
    </source>
</evidence>
<dbReference type="Gene3D" id="3.30.70.1230">
    <property type="entry name" value="Nucleotide cyclase"/>
    <property type="match status" value="1"/>
</dbReference>
<keyword evidence="4" id="KW-1185">Reference proteome</keyword>
<dbReference type="Pfam" id="PF05226">
    <property type="entry name" value="CHASE2"/>
    <property type="match status" value="1"/>
</dbReference>